<evidence type="ECO:0000313" key="8">
    <source>
        <dbReference type="EMBL" id="AJW30902.1"/>
    </source>
</evidence>
<dbReference type="AlphaFoldDB" id="A0A0D5A2Z7"/>
<gene>
    <name evidence="7" type="primary">pebB</name>
    <name evidence="8" type="ORF">FA03_0070</name>
</gene>
<dbReference type="GO" id="GO:0050618">
    <property type="term" value="F:phycoerythrobilin:ferredoxin oxidoreductase activity"/>
    <property type="evidence" value="ECO:0007669"/>
    <property type="project" value="UniProtKB-UniRule"/>
</dbReference>
<dbReference type="NCBIfam" id="NF009722">
    <property type="entry name" value="PRK13249.1"/>
    <property type="match status" value="1"/>
</dbReference>
<dbReference type="PANTHER" id="PTHR34557:SF1">
    <property type="entry name" value="PHYTOCHROMOBILIN:FERREDOXIN OXIDOREDUCTASE, CHLOROPLASTIC"/>
    <property type="match status" value="1"/>
</dbReference>
<dbReference type="Gene3D" id="3.40.1500.20">
    <property type="match status" value="1"/>
</dbReference>
<reference evidence="8" key="1">
    <citation type="submission" date="2014-06" db="EMBL/GenBank/DDBJ databases">
        <authorList>
            <person name="Berube P.M."/>
        </authorList>
    </citation>
    <scope>NUCLEOTIDE SEQUENCE</scope>
    <source>
        <strain evidence="8">P0903-H212</strain>
    </source>
</reference>
<evidence type="ECO:0000256" key="3">
    <source>
        <dbReference type="ARBA" id="ARBA00012714"/>
    </source>
</evidence>
<keyword evidence="5 7" id="KW-0560">Oxidoreductase</keyword>
<evidence type="ECO:0000256" key="1">
    <source>
        <dbReference type="ARBA" id="ARBA00003349"/>
    </source>
</evidence>
<dbReference type="PANTHER" id="PTHR34557">
    <property type="entry name" value="PHYTOCHROMOBILIN:FERREDOXIN OXIDOREDUCTASE, CHLOROPLASTIC"/>
    <property type="match status" value="1"/>
</dbReference>
<name>A0A0D5A2Z7_PROMR</name>
<dbReference type="HAMAP" id="MF_00793">
    <property type="entry name" value="PebB"/>
    <property type="match status" value="1"/>
</dbReference>
<comment type="function">
    <text evidence="1 7">Catalyzes the two-electron reduction of the C2 and C3(1) diene system of 15,16-dihydrobiliverdin.</text>
</comment>
<evidence type="ECO:0000256" key="5">
    <source>
        <dbReference type="ARBA" id="ARBA00023002"/>
    </source>
</evidence>
<evidence type="ECO:0000256" key="4">
    <source>
        <dbReference type="ARBA" id="ARBA00019573"/>
    </source>
</evidence>
<dbReference type="Pfam" id="PF05996">
    <property type="entry name" value="Fe_bilin_red"/>
    <property type="match status" value="1"/>
</dbReference>
<evidence type="ECO:0000256" key="7">
    <source>
        <dbReference type="HAMAP-Rule" id="MF_00793"/>
    </source>
</evidence>
<evidence type="ECO:0000256" key="2">
    <source>
        <dbReference type="ARBA" id="ARBA00006908"/>
    </source>
</evidence>
<dbReference type="EC" id="1.3.7.3" evidence="3 7"/>
<dbReference type="InterPro" id="IPR022827">
    <property type="entry name" value="Phycoerythrobilin_Fdx_Rdtase"/>
</dbReference>
<organism evidence="8">
    <name type="scientific">Prochlorococcus marinus str. P0903-H212</name>
    <dbReference type="NCBI Taxonomy" id="1622208"/>
    <lineage>
        <taxon>Bacteria</taxon>
        <taxon>Bacillati</taxon>
        <taxon>Cyanobacteriota</taxon>
        <taxon>Cyanophyceae</taxon>
        <taxon>Synechococcales</taxon>
        <taxon>Prochlorococcaceae</taxon>
        <taxon>Prochlorococcus</taxon>
    </lineage>
</organism>
<accession>A0A0D5A2Z7</accession>
<dbReference type="GO" id="GO:0010024">
    <property type="term" value="P:phytochromobilin biosynthetic process"/>
    <property type="evidence" value="ECO:0007669"/>
    <property type="project" value="InterPro"/>
</dbReference>
<sequence length="258" mass="29834">MQSNRNNSLESISISNWRWSYFLDETIKKFSIFEPSPYPIKNDFLFRESFFGSSSNPKKVILETWGLKTKKIRQARCACLQAGEITSVMNLVISPCNNYDLPFFGADFVTLPNGHLIALDLQPALKDDKVHTQYFLGKLKYIHANWQSQLPSGGDIPLEARQYFSPVFLWSRIPLGAEGDKLISQIIKPAFDDYLNFFLDLIANAQRMSLERSSRLLNGQKKYMRYRAEKDPARGMLRGFFGNEWTESYINNILFDLQ</sequence>
<comment type="similarity">
    <text evidence="2 7">Belongs to the HY2 family.</text>
</comment>
<dbReference type="EMBL" id="KJ947871">
    <property type="protein sequence ID" value="AJW30902.1"/>
    <property type="molecule type" value="Genomic_DNA"/>
</dbReference>
<comment type="catalytic activity">
    <reaction evidence="6 7">
        <text>(3Z)-phycoerythrobilin + oxidized 2[4Fe-4S]-[ferredoxin] = 15,16-dihydrobiliverdin + reduced 2[4Fe-4S]-[ferredoxin] + 2 H(+)</text>
        <dbReference type="Rhea" id="RHEA:22092"/>
        <dbReference type="Rhea" id="RHEA-COMP:10002"/>
        <dbReference type="Rhea" id="RHEA-COMP:10004"/>
        <dbReference type="ChEBI" id="CHEBI:15378"/>
        <dbReference type="ChEBI" id="CHEBI:33722"/>
        <dbReference type="ChEBI" id="CHEBI:33723"/>
        <dbReference type="ChEBI" id="CHEBI:57438"/>
        <dbReference type="ChEBI" id="CHEBI:57899"/>
        <dbReference type="EC" id="1.3.7.3"/>
    </reaction>
</comment>
<evidence type="ECO:0000256" key="6">
    <source>
        <dbReference type="ARBA" id="ARBA00047750"/>
    </source>
</evidence>
<protein>
    <recommendedName>
        <fullName evidence="4 7">Phycoerythrobilin:ferredoxin oxidoreductase</fullName>
        <ecNumber evidence="3 7">1.3.7.3</ecNumber>
    </recommendedName>
</protein>
<dbReference type="InterPro" id="IPR009249">
    <property type="entry name" value="Ferredoxin-dep_bilin_Rdtase"/>
</dbReference>
<dbReference type="GO" id="GO:0050897">
    <property type="term" value="F:cobalt ion binding"/>
    <property type="evidence" value="ECO:0007669"/>
    <property type="project" value="InterPro"/>
</dbReference>
<proteinExistence type="inferred from homology"/>